<dbReference type="Proteomes" id="UP000701801">
    <property type="component" value="Unassembled WGS sequence"/>
</dbReference>
<protein>
    <submittedName>
        <fullName evidence="2">Uncharacterized protein</fullName>
    </submittedName>
</protein>
<reference evidence="2" key="1">
    <citation type="submission" date="2021-07" db="EMBL/GenBank/DDBJ databases">
        <authorList>
            <person name="Durling M."/>
        </authorList>
    </citation>
    <scope>NUCLEOTIDE SEQUENCE</scope>
</reference>
<keyword evidence="3" id="KW-1185">Reference proteome</keyword>
<feature type="region of interest" description="Disordered" evidence="1">
    <location>
        <begin position="93"/>
        <end position="125"/>
    </location>
</feature>
<accession>A0A9N9PXM6</accession>
<evidence type="ECO:0000313" key="3">
    <source>
        <dbReference type="Proteomes" id="UP000701801"/>
    </source>
</evidence>
<feature type="compositionally biased region" description="Gly residues" evidence="1">
    <location>
        <begin position="116"/>
        <end position="125"/>
    </location>
</feature>
<evidence type="ECO:0000313" key="2">
    <source>
        <dbReference type="EMBL" id="CAG8971880.1"/>
    </source>
</evidence>
<comment type="caution">
    <text evidence="2">The sequence shown here is derived from an EMBL/GenBank/DDBJ whole genome shotgun (WGS) entry which is preliminary data.</text>
</comment>
<gene>
    <name evidence="2" type="ORF">HYALB_00007795</name>
</gene>
<dbReference type="AlphaFoldDB" id="A0A9N9PXM6"/>
<organism evidence="2 3">
    <name type="scientific">Hymenoscyphus albidus</name>
    <dbReference type="NCBI Taxonomy" id="595503"/>
    <lineage>
        <taxon>Eukaryota</taxon>
        <taxon>Fungi</taxon>
        <taxon>Dikarya</taxon>
        <taxon>Ascomycota</taxon>
        <taxon>Pezizomycotina</taxon>
        <taxon>Leotiomycetes</taxon>
        <taxon>Helotiales</taxon>
        <taxon>Helotiaceae</taxon>
        <taxon>Hymenoscyphus</taxon>
    </lineage>
</organism>
<feature type="region of interest" description="Disordered" evidence="1">
    <location>
        <begin position="1"/>
        <end position="49"/>
    </location>
</feature>
<sequence length="125" mass="13534">MTEATNTKMMDTEPGGEQTQYEGQQTTKLPGHIKHTGQFNTTHRTTEKDDAFETLKKQRGEKTAESIRFGQAISQQGFGGKIVGNLESAEKASTYGGVKDDGNAEKDTQQTRKEMGYGGGNEVGG</sequence>
<feature type="compositionally biased region" description="Low complexity" evidence="1">
    <location>
        <begin position="12"/>
        <end position="27"/>
    </location>
</feature>
<dbReference type="OrthoDB" id="5386823at2759"/>
<evidence type="ECO:0000256" key="1">
    <source>
        <dbReference type="SAM" id="MobiDB-lite"/>
    </source>
</evidence>
<proteinExistence type="predicted"/>
<dbReference type="EMBL" id="CAJVRM010000029">
    <property type="protein sequence ID" value="CAG8971880.1"/>
    <property type="molecule type" value="Genomic_DNA"/>
</dbReference>
<name>A0A9N9PXM6_9HELO</name>
<feature type="compositionally biased region" description="Basic and acidic residues" evidence="1">
    <location>
        <begin position="98"/>
        <end position="115"/>
    </location>
</feature>